<dbReference type="EC" id="2.7.4.9" evidence="2 12"/>
<dbReference type="Pfam" id="PF02223">
    <property type="entry name" value="Thymidylate_kin"/>
    <property type="match status" value="1"/>
</dbReference>
<feature type="binding site" evidence="12">
    <location>
        <begin position="7"/>
        <end position="14"/>
    </location>
    <ligand>
        <name>ATP</name>
        <dbReference type="ChEBI" id="CHEBI:30616"/>
    </ligand>
</feature>
<dbReference type="GO" id="GO:0006227">
    <property type="term" value="P:dUDP biosynthetic process"/>
    <property type="evidence" value="ECO:0007669"/>
    <property type="project" value="TreeGrafter"/>
</dbReference>
<evidence type="ECO:0000256" key="5">
    <source>
        <dbReference type="ARBA" id="ARBA00022727"/>
    </source>
</evidence>
<evidence type="ECO:0000259" key="13">
    <source>
        <dbReference type="Pfam" id="PF02223"/>
    </source>
</evidence>
<keyword evidence="7 12" id="KW-0418">Kinase</keyword>
<reference evidence="14 15" key="1">
    <citation type="submission" date="2016-12" db="EMBL/GenBank/DDBJ databases">
        <authorList>
            <person name="Song W.-J."/>
            <person name="Kurnit D.M."/>
        </authorList>
    </citation>
    <scope>NUCLEOTIDE SEQUENCE [LARGE SCALE GENOMIC DNA]</scope>
    <source>
        <strain evidence="14 15">DSM 11393</strain>
    </source>
</reference>
<evidence type="ECO:0000256" key="11">
    <source>
        <dbReference type="ARBA" id="ARBA00057735"/>
    </source>
</evidence>
<dbReference type="EMBL" id="FRDI01000007">
    <property type="protein sequence ID" value="SHN66379.1"/>
    <property type="molecule type" value="Genomic_DNA"/>
</dbReference>
<feature type="domain" description="Thymidylate kinase-like" evidence="13">
    <location>
        <begin position="5"/>
        <end position="200"/>
    </location>
</feature>
<dbReference type="GO" id="GO:0006235">
    <property type="term" value="P:dTTP biosynthetic process"/>
    <property type="evidence" value="ECO:0007669"/>
    <property type="project" value="UniProtKB-UniRule"/>
</dbReference>
<gene>
    <name evidence="12" type="primary">tmk</name>
    <name evidence="14" type="ORF">SAMN02745728_01629</name>
</gene>
<keyword evidence="5 12" id="KW-0545">Nucleotide biosynthesis</keyword>
<evidence type="ECO:0000256" key="6">
    <source>
        <dbReference type="ARBA" id="ARBA00022741"/>
    </source>
</evidence>
<name>A0A1M7T6N9_9BACT</name>
<dbReference type="GO" id="GO:0004798">
    <property type="term" value="F:dTMP kinase activity"/>
    <property type="evidence" value="ECO:0007669"/>
    <property type="project" value="UniProtKB-UniRule"/>
</dbReference>
<organism evidence="14 15">
    <name type="scientific">Desulfovibrio litoralis DSM 11393</name>
    <dbReference type="NCBI Taxonomy" id="1121455"/>
    <lineage>
        <taxon>Bacteria</taxon>
        <taxon>Pseudomonadati</taxon>
        <taxon>Thermodesulfobacteriota</taxon>
        <taxon>Desulfovibrionia</taxon>
        <taxon>Desulfovibrionales</taxon>
        <taxon>Desulfovibrionaceae</taxon>
        <taxon>Desulfovibrio</taxon>
    </lineage>
</organism>
<comment type="catalytic activity">
    <reaction evidence="10 12">
        <text>dTMP + ATP = dTDP + ADP</text>
        <dbReference type="Rhea" id="RHEA:13517"/>
        <dbReference type="ChEBI" id="CHEBI:30616"/>
        <dbReference type="ChEBI" id="CHEBI:58369"/>
        <dbReference type="ChEBI" id="CHEBI:63528"/>
        <dbReference type="ChEBI" id="CHEBI:456216"/>
        <dbReference type="EC" id="2.7.4.9"/>
    </reaction>
</comment>
<keyword evidence="15" id="KW-1185">Reference proteome</keyword>
<dbReference type="InterPro" id="IPR039430">
    <property type="entry name" value="Thymidylate_kin-like_dom"/>
</dbReference>
<dbReference type="Gene3D" id="3.40.50.300">
    <property type="entry name" value="P-loop containing nucleotide triphosphate hydrolases"/>
    <property type="match status" value="1"/>
</dbReference>
<dbReference type="InterPro" id="IPR027417">
    <property type="entry name" value="P-loop_NTPase"/>
</dbReference>
<evidence type="ECO:0000313" key="14">
    <source>
        <dbReference type="EMBL" id="SHN66379.1"/>
    </source>
</evidence>
<evidence type="ECO:0000256" key="3">
    <source>
        <dbReference type="ARBA" id="ARBA00017144"/>
    </source>
</evidence>
<dbReference type="GO" id="GO:0005524">
    <property type="term" value="F:ATP binding"/>
    <property type="evidence" value="ECO:0007669"/>
    <property type="project" value="UniProtKB-UniRule"/>
</dbReference>
<dbReference type="CDD" id="cd01672">
    <property type="entry name" value="TMPK"/>
    <property type="match status" value="1"/>
</dbReference>
<evidence type="ECO:0000256" key="2">
    <source>
        <dbReference type="ARBA" id="ARBA00012980"/>
    </source>
</evidence>
<proteinExistence type="inferred from homology"/>
<accession>A0A1M7T6N9</accession>
<dbReference type="GO" id="GO:0005829">
    <property type="term" value="C:cytosol"/>
    <property type="evidence" value="ECO:0007669"/>
    <property type="project" value="TreeGrafter"/>
</dbReference>
<comment type="similarity">
    <text evidence="1 12">Belongs to the thymidylate kinase family.</text>
</comment>
<dbReference type="GO" id="GO:0006233">
    <property type="term" value="P:dTDP biosynthetic process"/>
    <property type="evidence" value="ECO:0007669"/>
    <property type="project" value="InterPro"/>
</dbReference>
<dbReference type="InterPro" id="IPR018094">
    <property type="entry name" value="Thymidylate_kinase"/>
</dbReference>
<dbReference type="PROSITE" id="PS01331">
    <property type="entry name" value="THYMIDYLATE_KINASE"/>
    <property type="match status" value="1"/>
</dbReference>
<dbReference type="Proteomes" id="UP000186469">
    <property type="component" value="Unassembled WGS sequence"/>
</dbReference>
<evidence type="ECO:0000256" key="1">
    <source>
        <dbReference type="ARBA" id="ARBA00009776"/>
    </source>
</evidence>
<dbReference type="AlphaFoldDB" id="A0A1M7T6N9"/>
<evidence type="ECO:0000313" key="15">
    <source>
        <dbReference type="Proteomes" id="UP000186469"/>
    </source>
</evidence>
<keyword evidence="6 12" id="KW-0547">Nucleotide-binding</keyword>
<dbReference type="HAMAP" id="MF_00165">
    <property type="entry name" value="Thymidylate_kinase"/>
    <property type="match status" value="1"/>
</dbReference>
<dbReference type="PANTHER" id="PTHR10344:SF4">
    <property type="entry name" value="UMP-CMP KINASE 2, MITOCHONDRIAL"/>
    <property type="match status" value="1"/>
</dbReference>
<protein>
    <recommendedName>
        <fullName evidence="3 12">Thymidylate kinase</fullName>
        <ecNumber evidence="2 12">2.7.4.9</ecNumber>
    </recommendedName>
    <alternativeName>
        <fullName evidence="9 12">dTMP kinase</fullName>
    </alternativeName>
</protein>
<evidence type="ECO:0000256" key="9">
    <source>
        <dbReference type="ARBA" id="ARBA00029962"/>
    </source>
</evidence>
<dbReference type="OrthoDB" id="9774907at2"/>
<dbReference type="FunFam" id="3.40.50.300:FF:000225">
    <property type="entry name" value="Thymidylate kinase"/>
    <property type="match status" value="1"/>
</dbReference>
<dbReference type="SUPFAM" id="SSF52540">
    <property type="entry name" value="P-loop containing nucleoside triphosphate hydrolases"/>
    <property type="match status" value="1"/>
</dbReference>
<evidence type="ECO:0000256" key="8">
    <source>
        <dbReference type="ARBA" id="ARBA00022840"/>
    </source>
</evidence>
<evidence type="ECO:0000256" key="10">
    <source>
        <dbReference type="ARBA" id="ARBA00048743"/>
    </source>
</evidence>
<comment type="function">
    <text evidence="11 12">Phosphorylation of dTMP to form dTDP in both de novo and salvage pathways of dTTP synthesis.</text>
</comment>
<dbReference type="NCBIfam" id="TIGR00041">
    <property type="entry name" value="DTMP_kinase"/>
    <property type="match status" value="1"/>
</dbReference>
<evidence type="ECO:0000256" key="7">
    <source>
        <dbReference type="ARBA" id="ARBA00022777"/>
    </source>
</evidence>
<keyword evidence="8 12" id="KW-0067">ATP-binding</keyword>
<dbReference type="RefSeq" id="WP_072697318.1">
    <property type="nucleotide sequence ID" value="NZ_FRDI01000007.1"/>
</dbReference>
<evidence type="ECO:0000256" key="4">
    <source>
        <dbReference type="ARBA" id="ARBA00022679"/>
    </source>
</evidence>
<keyword evidence="4 12" id="KW-0808">Transferase</keyword>
<sequence length="210" mass="23545">MFITFEGIEGAGKSTALKLLSAYFVDNDYEYVLTKEPGGSELGKELRRILLDPKTGKLSSNTELFLYLADRSEHVASLITPALEAGVIVLCDRYVDSTLAYQGFGRGLCVTELKELNKKATNNLVPDLTFLFDLEPEIGLKRARQRNQLENTEHEGRFEAEELAFHKAVRNGFLTLASEEPKRWRVLDATKTPGQLENEIIQHLETAGII</sequence>
<dbReference type="STRING" id="1121455.SAMN02745728_01629"/>
<dbReference type="InterPro" id="IPR018095">
    <property type="entry name" value="Thymidylate_kin_CS"/>
</dbReference>
<dbReference type="PANTHER" id="PTHR10344">
    <property type="entry name" value="THYMIDYLATE KINASE"/>
    <property type="match status" value="1"/>
</dbReference>
<evidence type="ECO:0000256" key="12">
    <source>
        <dbReference type="HAMAP-Rule" id="MF_00165"/>
    </source>
</evidence>